<keyword evidence="4" id="KW-0464">Manganese</keyword>
<proteinExistence type="predicted"/>
<dbReference type="GO" id="GO:0005737">
    <property type="term" value="C:cytoplasm"/>
    <property type="evidence" value="ECO:0007669"/>
    <property type="project" value="InterPro"/>
</dbReference>
<dbReference type="GO" id="GO:0046872">
    <property type="term" value="F:metal ion binding"/>
    <property type="evidence" value="ECO:0007669"/>
    <property type="project" value="UniProtKB-KW"/>
</dbReference>
<reference evidence="7 8" key="1">
    <citation type="submission" date="2019-05" db="EMBL/GenBank/DDBJ databases">
        <title>Emergence of the Ug99 lineage of the wheat stem rust pathogen through somatic hybridization.</title>
        <authorList>
            <person name="Li F."/>
            <person name="Upadhyaya N.M."/>
            <person name="Sperschneider J."/>
            <person name="Matny O."/>
            <person name="Nguyen-Phuc H."/>
            <person name="Mago R."/>
            <person name="Raley C."/>
            <person name="Miller M.E."/>
            <person name="Silverstein K.A.T."/>
            <person name="Henningsen E."/>
            <person name="Hirsch C.D."/>
            <person name="Visser B."/>
            <person name="Pretorius Z.A."/>
            <person name="Steffenson B.J."/>
            <person name="Schwessinger B."/>
            <person name="Dodds P.N."/>
            <person name="Figueroa M."/>
        </authorList>
    </citation>
    <scope>NUCLEOTIDE SEQUENCE [LARGE SCALE GENOMIC DNA]</scope>
    <source>
        <strain evidence="7">21-0</strain>
    </source>
</reference>
<dbReference type="OrthoDB" id="374045at2759"/>
<dbReference type="Gene3D" id="3.10.310.20">
    <property type="entry name" value="DHHA2 domain"/>
    <property type="match status" value="1"/>
</dbReference>
<feature type="region of interest" description="Disordered" evidence="5">
    <location>
        <begin position="365"/>
        <end position="412"/>
    </location>
</feature>
<evidence type="ECO:0000313" key="8">
    <source>
        <dbReference type="Proteomes" id="UP000324748"/>
    </source>
</evidence>
<evidence type="ECO:0000256" key="1">
    <source>
        <dbReference type="ARBA" id="ARBA00001936"/>
    </source>
</evidence>
<evidence type="ECO:0000256" key="3">
    <source>
        <dbReference type="ARBA" id="ARBA00022801"/>
    </source>
</evidence>
<feature type="compositionally biased region" description="Polar residues" evidence="5">
    <location>
        <begin position="1"/>
        <end position="13"/>
    </location>
</feature>
<name>A0A5B0QEV5_PUCGR</name>
<dbReference type="Gene3D" id="3.90.1640.10">
    <property type="entry name" value="inorganic pyrophosphatase (n-terminal core)"/>
    <property type="match status" value="1"/>
</dbReference>
<dbReference type="PANTHER" id="PTHR12112:SF39">
    <property type="entry name" value="EG:152A3.5 PROTEIN (FBGN0003116_PN PROTEIN)"/>
    <property type="match status" value="1"/>
</dbReference>
<dbReference type="EMBL" id="VSWC01000016">
    <property type="protein sequence ID" value="KAA1111750.1"/>
    <property type="molecule type" value="Genomic_DNA"/>
</dbReference>
<evidence type="ECO:0000313" key="7">
    <source>
        <dbReference type="EMBL" id="KAA1111750.1"/>
    </source>
</evidence>
<feature type="region of interest" description="Disordered" evidence="5">
    <location>
        <begin position="274"/>
        <end position="308"/>
    </location>
</feature>
<evidence type="ECO:0000256" key="5">
    <source>
        <dbReference type="SAM" id="MobiDB-lite"/>
    </source>
</evidence>
<dbReference type="InterPro" id="IPR004097">
    <property type="entry name" value="DHHA2"/>
</dbReference>
<feature type="compositionally biased region" description="Polar residues" evidence="5">
    <location>
        <begin position="366"/>
        <end position="392"/>
    </location>
</feature>
<dbReference type="Pfam" id="PF01368">
    <property type="entry name" value="DHH"/>
    <property type="match status" value="1"/>
</dbReference>
<feature type="region of interest" description="Disordered" evidence="5">
    <location>
        <begin position="114"/>
        <end position="136"/>
    </location>
</feature>
<evidence type="ECO:0000256" key="2">
    <source>
        <dbReference type="ARBA" id="ARBA00022723"/>
    </source>
</evidence>
<keyword evidence="8" id="KW-1185">Reference proteome</keyword>
<keyword evidence="3" id="KW-0378">Hydrolase</keyword>
<dbReference type="Pfam" id="PF02833">
    <property type="entry name" value="DHHA2"/>
    <property type="match status" value="1"/>
</dbReference>
<comment type="cofactor">
    <cofactor evidence="1">
        <name>Mn(2+)</name>
        <dbReference type="ChEBI" id="CHEBI:29035"/>
    </cofactor>
</comment>
<dbReference type="InterPro" id="IPR038763">
    <property type="entry name" value="DHH_sf"/>
</dbReference>
<organism evidence="7 8">
    <name type="scientific">Puccinia graminis f. sp. tritici</name>
    <dbReference type="NCBI Taxonomy" id="56615"/>
    <lineage>
        <taxon>Eukaryota</taxon>
        <taxon>Fungi</taxon>
        <taxon>Dikarya</taxon>
        <taxon>Basidiomycota</taxon>
        <taxon>Pucciniomycotina</taxon>
        <taxon>Pucciniomycetes</taxon>
        <taxon>Pucciniales</taxon>
        <taxon>Pucciniaceae</taxon>
        <taxon>Puccinia</taxon>
    </lineage>
</organism>
<dbReference type="SMART" id="SM01131">
    <property type="entry name" value="DHHA2"/>
    <property type="match status" value="1"/>
</dbReference>
<feature type="compositionally biased region" description="Low complexity" evidence="5">
    <location>
        <begin position="119"/>
        <end position="136"/>
    </location>
</feature>
<dbReference type="InterPro" id="IPR038222">
    <property type="entry name" value="DHHA2_dom_sf"/>
</dbReference>
<dbReference type="SUPFAM" id="SSF64182">
    <property type="entry name" value="DHH phosphoesterases"/>
    <property type="match status" value="1"/>
</dbReference>
<protein>
    <submittedName>
        <fullName evidence="7">Exopolyphosphatase</fullName>
    </submittedName>
</protein>
<dbReference type="Proteomes" id="UP000324748">
    <property type="component" value="Unassembled WGS sequence"/>
</dbReference>
<keyword evidence="2" id="KW-0479">Metal-binding</keyword>
<dbReference type="AlphaFoldDB" id="A0A5B0QEV5"/>
<dbReference type="GO" id="GO:0004309">
    <property type="term" value="F:exopolyphosphatase activity"/>
    <property type="evidence" value="ECO:0007669"/>
    <property type="project" value="TreeGrafter"/>
</dbReference>
<evidence type="ECO:0000259" key="6">
    <source>
        <dbReference type="SMART" id="SM01131"/>
    </source>
</evidence>
<feature type="compositionally biased region" description="Low complexity" evidence="5">
    <location>
        <begin position="50"/>
        <end position="77"/>
    </location>
</feature>
<dbReference type="InterPro" id="IPR001667">
    <property type="entry name" value="DDH_dom"/>
</dbReference>
<evidence type="ECO:0000256" key="4">
    <source>
        <dbReference type="ARBA" id="ARBA00023211"/>
    </source>
</evidence>
<accession>A0A5B0QEV5</accession>
<dbReference type="PANTHER" id="PTHR12112">
    <property type="entry name" value="BNIP - RELATED"/>
    <property type="match status" value="1"/>
</dbReference>
<comment type="caution">
    <text evidence="7">The sequence shown here is derived from an EMBL/GenBank/DDBJ whole genome shotgun (WGS) entry which is preliminary data.</text>
</comment>
<feature type="domain" description="DHHA2" evidence="6">
    <location>
        <begin position="664"/>
        <end position="841"/>
    </location>
</feature>
<sequence>MSFGLTNPALNSNGDEDDHQYHHHQQQQQQQQYHHHHQTSNQPNIHHHQQQQQQQQQQQHQQQQHQQQQHYQQQHYQSDGFQSDVTCNNPNQLPLDPPPSMIAYELQGLFSNQPLPNFSPGSSSCRSSSSSNHSLFNSRHQISSIQDHQHRSPTPLNASYLTSSFELGQAVSSKALDRSSLLGCQSRDSRSGSVSSEPNSNWQVSQAFDLPTDSFELLRWGEDCRWEIPKFGDERGHERSRSEGDIVPGSRFQPAVESLEPTFDLNGTVVGEYPTGNQAEMTDSRRKNLSSRGWPAEDRDGEDENAPFDPTRSKFVLQALPTNDHNKVDGLQPICSMTTEGPVMASFALPPDNQHDAIMLPRDTSRCQTSDNQPLSTTRANGFKINSSNIGTLKTKKTPNRSPRTGNNGGRCRRLAPANRECPHCGAKFTRNDRLNYLDTLASSIGFSFFATLASQANASNQLARNYVPVQQTKSTDFNLRAENIEVLKLANLLADDQQVDDLPMPELICSDQIDFTKFTAYGAQYALVDHNRINSSVFGESAEVVAVIDHHQPEAEDTLYRSANPRLIQVPTGSCASLVTNHFSSDLSETSIPPEIADLLLSAIAIDTGNFKSIAEDGKATEADMSAKQWLKPRSRFAQKTATSSVSLSSPGPITSTGFKEFYKLLSKIQKDVSSLSSAQLLRRDYKQSEINGWSLGISSAPTPLEVWVSEKCEGDWSRFLDGLKEHVESKKLDLGSVLTSPFKPKTHAPPGSVDPPQPGRRLVLLATGAQRDQVSTLVNQERQTLMVEQSLQLSPFMSINDPTLIDSWAAQNQAAVFIFIVQNPSATRKQVTPVLLKLVEKLGPKTIL</sequence>
<gene>
    <name evidence="7" type="primary">PPX1_1</name>
    <name evidence="7" type="ORF">PGT21_010559</name>
</gene>
<feature type="region of interest" description="Disordered" evidence="5">
    <location>
        <begin position="1"/>
        <end position="100"/>
    </location>
</feature>